<protein>
    <submittedName>
        <fullName evidence="6">Immunoglobulin domain-containing protein</fullName>
    </submittedName>
</protein>
<keyword evidence="7" id="KW-1185">Reference proteome</keyword>
<evidence type="ECO:0000256" key="3">
    <source>
        <dbReference type="ARBA" id="ARBA00023180"/>
    </source>
</evidence>
<evidence type="ECO:0000256" key="4">
    <source>
        <dbReference type="ARBA" id="ARBA00023319"/>
    </source>
</evidence>
<gene>
    <name evidence="6" type="ORF">J3U88_00140</name>
</gene>
<keyword evidence="2" id="KW-1015">Disulfide bond</keyword>
<dbReference type="AlphaFoldDB" id="A0A8J7U0T3"/>
<keyword evidence="4" id="KW-0393">Immunoglobulin domain</keyword>
<dbReference type="InterPro" id="IPR007110">
    <property type="entry name" value="Ig-like_dom"/>
</dbReference>
<dbReference type="PANTHER" id="PTHR44337:SF20">
    <property type="entry name" value="CARCINOEMBRYONIC ANTIGEN-RELATED CELL ADHESION MOLECULE 5-RELATED"/>
    <property type="match status" value="1"/>
</dbReference>
<dbReference type="InterPro" id="IPR013783">
    <property type="entry name" value="Ig-like_fold"/>
</dbReference>
<dbReference type="PANTHER" id="PTHR44337">
    <property type="entry name" value="CARCINOEMBRYONIC ANTIGEN-RELATED CELL ADHESION MOLECULE 8"/>
    <property type="match status" value="1"/>
</dbReference>
<dbReference type="Gene3D" id="2.60.40.10">
    <property type="entry name" value="Immunoglobulins"/>
    <property type="match status" value="7"/>
</dbReference>
<feature type="domain" description="Ig-like" evidence="5">
    <location>
        <begin position="664"/>
        <end position="746"/>
    </location>
</feature>
<dbReference type="SMART" id="SM00409">
    <property type="entry name" value="IG"/>
    <property type="match status" value="7"/>
</dbReference>
<organism evidence="6 7">
    <name type="scientific">Acanthopleuribacter pedis</name>
    <dbReference type="NCBI Taxonomy" id="442870"/>
    <lineage>
        <taxon>Bacteria</taxon>
        <taxon>Pseudomonadati</taxon>
        <taxon>Acidobacteriota</taxon>
        <taxon>Holophagae</taxon>
        <taxon>Acanthopleuribacterales</taxon>
        <taxon>Acanthopleuribacteraceae</taxon>
        <taxon>Acanthopleuribacter</taxon>
    </lineage>
</organism>
<dbReference type="SMART" id="SM00408">
    <property type="entry name" value="IGc2"/>
    <property type="match status" value="7"/>
</dbReference>
<dbReference type="PROSITE" id="PS50835">
    <property type="entry name" value="IG_LIKE"/>
    <property type="match status" value="7"/>
</dbReference>
<feature type="domain" description="Ig-like" evidence="5">
    <location>
        <begin position="493"/>
        <end position="573"/>
    </location>
</feature>
<dbReference type="SUPFAM" id="SSF48726">
    <property type="entry name" value="Immunoglobulin"/>
    <property type="match status" value="7"/>
</dbReference>
<name>A0A8J7U0T3_9BACT</name>
<dbReference type="Proteomes" id="UP000664417">
    <property type="component" value="Unassembled WGS sequence"/>
</dbReference>
<evidence type="ECO:0000259" key="5">
    <source>
        <dbReference type="PROSITE" id="PS50835"/>
    </source>
</evidence>
<feature type="domain" description="Ig-like" evidence="5">
    <location>
        <begin position="321"/>
        <end position="403"/>
    </location>
</feature>
<dbReference type="InterPro" id="IPR036179">
    <property type="entry name" value="Ig-like_dom_sf"/>
</dbReference>
<evidence type="ECO:0000313" key="7">
    <source>
        <dbReference type="Proteomes" id="UP000664417"/>
    </source>
</evidence>
<dbReference type="CDD" id="cd00096">
    <property type="entry name" value="Ig"/>
    <property type="match status" value="2"/>
</dbReference>
<evidence type="ECO:0000313" key="6">
    <source>
        <dbReference type="EMBL" id="MBO1316847.1"/>
    </source>
</evidence>
<evidence type="ECO:0000256" key="1">
    <source>
        <dbReference type="ARBA" id="ARBA00022729"/>
    </source>
</evidence>
<dbReference type="EMBL" id="JAFREP010000001">
    <property type="protein sequence ID" value="MBO1316847.1"/>
    <property type="molecule type" value="Genomic_DNA"/>
</dbReference>
<keyword evidence="1" id="KW-0732">Signal</keyword>
<dbReference type="InterPro" id="IPR052598">
    <property type="entry name" value="IgSF_CEA-related"/>
</dbReference>
<dbReference type="Pfam" id="PF13927">
    <property type="entry name" value="Ig_3"/>
    <property type="match status" value="5"/>
</dbReference>
<feature type="domain" description="Ig-like" evidence="5">
    <location>
        <begin position="151"/>
        <end position="231"/>
    </location>
</feature>
<accession>A0A8J7U0T3</accession>
<reference evidence="6" key="1">
    <citation type="submission" date="2021-03" db="EMBL/GenBank/DDBJ databases">
        <authorList>
            <person name="Wang G."/>
        </authorList>
    </citation>
    <scope>NUCLEOTIDE SEQUENCE</scope>
    <source>
        <strain evidence="6">KCTC 12899</strain>
    </source>
</reference>
<sequence length="884" mass="90847">MSVLDIDRTGITSPATDLTNRVQTSSGTPDCSGSTMINSATEGQGTVLDFPQLTSNPVSFSFDNAGSGFPALRTLTVVNFAPFFTTVRDQETLVGILELPIAANPLAGELVIRAVTDAELSNGNIYGDGDFNAFGFNLDNARASITFTANPAIQTQPSNQLNRCTGDTVAFTVGSDTPGVTYQWQKDTVDIPGQTGTTLQLTNITAGDAGSYRCVVTNGCGSTTSNAASLTVLPGATIDLQPQNASGCEGQSASFSVSASGDGSITYQWRRNGSPLAGQTSSTLNLTGLAQGDEGSYDCQITSNCGTITSTAATLTVAALPTVTTHPSAEPGGYCEGGTLSLTVAGNTESSLSYQWLRGGSPIAGQTSATLTINGLSAGDAGDYSCRLTDSCGQVTSNATTVTLIDAVSITAVSGTVDACIGDSPTLSVTATGDGVLSYQWRLGGQNVAGATNATLTLTDIQLANAGSYTCVVTNDCGPVTSDPIVVNVQDGPAFSQQPQNQTECEGQSATFTVTASGQGTLTYQWRRNGATLAGQTSATLTLTGLTQGDEGNYDCVVGSDCGSSTSTAASLTVAAPPTVDTHPTADPAGYCPGGTANFTVAGITESSFTYQWLKEGAPIAGATAATLNLTDLAAEDAGSYSCRLTDDCGQVTSNAVTLTLNQPLTIDSITADTEACPGETASFTVSVSGDGPLTYQWRRNGQNLAGETSATISFDPVEGGDNGTYSCVVTGPCNSETSGDARLFSTFQADIITENTAQGLENITLRNSVFCGAPDFSYAWTALGNPTVLGTAATFTVDPAPQVTTTYVLTVTDAGSSQATDQVTIVVSPVSLDPNGDGRNDIEDLYFLIQEWVAGDLEFDADGDEELTILDILHHNWNIQVAR</sequence>
<feature type="domain" description="Ig-like" evidence="5">
    <location>
        <begin position="234"/>
        <end position="316"/>
    </location>
</feature>
<proteinExistence type="predicted"/>
<evidence type="ECO:0000256" key="2">
    <source>
        <dbReference type="ARBA" id="ARBA00023157"/>
    </source>
</evidence>
<keyword evidence="3" id="KW-0325">Glycoprotein</keyword>
<feature type="domain" description="Ig-like" evidence="5">
    <location>
        <begin position="578"/>
        <end position="660"/>
    </location>
</feature>
<comment type="caution">
    <text evidence="6">The sequence shown here is derived from an EMBL/GenBank/DDBJ whole genome shotgun (WGS) entry which is preliminary data.</text>
</comment>
<dbReference type="InterPro" id="IPR003598">
    <property type="entry name" value="Ig_sub2"/>
</dbReference>
<dbReference type="InterPro" id="IPR003599">
    <property type="entry name" value="Ig_sub"/>
</dbReference>
<feature type="domain" description="Ig-like" evidence="5">
    <location>
        <begin position="422"/>
        <end position="488"/>
    </location>
</feature>